<dbReference type="RefSeq" id="WP_254572957.1">
    <property type="nucleotide sequence ID" value="NZ_CP098502.1"/>
</dbReference>
<dbReference type="EMBL" id="CP098502">
    <property type="protein sequence ID" value="UTI66286.1"/>
    <property type="molecule type" value="Genomic_DNA"/>
</dbReference>
<keyword evidence="2" id="KW-1185">Reference proteome</keyword>
<evidence type="ECO:0008006" key="3">
    <source>
        <dbReference type="Google" id="ProtNLM"/>
    </source>
</evidence>
<evidence type="ECO:0000313" key="1">
    <source>
        <dbReference type="EMBL" id="UTI66286.1"/>
    </source>
</evidence>
<accession>A0ABY5DYN0</accession>
<organism evidence="1 2">
    <name type="scientific">Paraconexibacter antarcticus</name>
    <dbReference type="NCBI Taxonomy" id="2949664"/>
    <lineage>
        <taxon>Bacteria</taxon>
        <taxon>Bacillati</taxon>
        <taxon>Actinomycetota</taxon>
        <taxon>Thermoleophilia</taxon>
        <taxon>Solirubrobacterales</taxon>
        <taxon>Paraconexibacteraceae</taxon>
        <taxon>Paraconexibacter</taxon>
    </lineage>
</organism>
<evidence type="ECO:0000313" key="2">
    <source>
        <dbReference type="Proteomes" id="UP001056035"/>
    </source>
</evidence>
<dbReference type="Proteomes" id="UP001056035">
    <property type="component" value="Chromosome"/>
</dbReference>
<protein>
    <recommendedName>
        <fullName evidence="3">ABM domain-containing protein</fullName>
    </recommendedName>
</protein>
<proteinExistence type="predicted"/>
<reference evidence="1 2" key="1">
    <citation type="submission" date="2022-06" db="EMBL/GenBank/DDBJ databases">
        <title>Paraconexibacter antarcticus.</title>
        <authorList>
            <person name="Kim C.S."/>
        </authorList>
    </citation>
    <scope>NUCLEOTIDE SEQUENCE [LARGE SCALE GENOMIC DNA]</scope>
    <source>
        <strain evidence="1 2">02-257</strain>
    </source>
</reference>
<name>A0ABY5DYN0_9ACTN</name>
<gene>
    <name evidence="1" type="ORF">NBH00_08780</name>
</gene>
<sequence length="91" mass="10212">MSLVIRFSPASLTAEQYDEVVRRLTEAGVFPADGLDYELCFGSEGNLKVSQVWDSHEQLEAFGERLRPILAEVGINPGEPEVLEVHNIIRR</sequence>